<protein>
    <submittedName>
        <fullName evidence="1">Uncharacterized protein</fullName>
    </submittedName>
</protein>
<comment type="caution">
    <text evidence="1">The sequence shown here is derived from an EMBL/GenBank/DDBJ whole genome shotgun (WGS) entry which is preliminary data.</text>
</comment>
<dbReference type="AlphaFoldDB" id="T0IDW8"/>
<accession>T0IDW8</accession>
<dbReference type="Proteomes" id="UP000015525">
    <property type="component" value="Unassembled WGS sequence"/>
</dbReference>
<proteinExistence type="predicted"/>
<organism evidence="1 2">
    <name type="scientific">Sphingobium quisquiliarum P25</name>
    <dbReference type="NCBI Taxonomy" id="1329909"/>
    <lineage>
        <taxon>Bacteria</taxon>
        <taxon>Pseudomonadati</taxon>
        <taxon>Pseudomonadota</taxon>
        <taxon>Alphaproteobacteria</taxon>
        <taxon>Sphingomonadales</taxon>
        <taxon>Sphingomonadaceae</taxon>
        <taxon>Sphingobium</taxon>
    </lineage>
</organism>
<reference evidence="1 2" key="1">
    <citation type="journal article" date="2013" name="Genome Announc.">
        <title>Draft Genome Sequence of Sphingobium quisquiliarum Strain P25T, a Novel Hexachlorocyclohexane (HCH)-Degrading Bacterium Isolated from an HCH Dumpsite.</title>
        <authorList>
            <person name="Kumar Singh A."/>
            <person name="Sangwan N."/>
            <person name="Sharma A."/>
            <person name="Gupta V."/>
            <person name="Khurana J.P."/>
            <person name="Lal R."/>
        </authorList>
    </citation>
    <scope>NUCLEOTIDE SEQUENCE [LARGE SCALE GENOMIC DNA]</scope>
    <source>
        <strain evidence="1 2">P25</strain>
    </source>
</reference>
<evidence type="ECO:0000313" key="2">
    <source>
        <dbReference type="Proteomes" id="UP000015525"/>
    </source>
</evidence>
<sequence>MVSGNFLPPFALSLSKGFTSLQERRGPFYQAQDRLSPNGGVFFKKSFFRIALTLIAVHLCCTAKDKVVLHSHS</sequence>
<dbReference type="EMBL" id="ATHO01000045">
    <property type="protein sequence ID" value="EQB09845.1"/>
    <property type="molecule type" value="Genomic_DNA"/>
</dbReference>
<keyword evidence="2" id="KW-1185">Reference proteome</keyword>
<gene>
    <name evidence="1" type="ORF">L288_05390</name>
</gene>
<name>T0IDW8_9SPHN</name>
<evidence type="ECO:0000313" key="1">
    <source>
        <dbReference type="EMBL" id="EQB09845.1"/>
    </source>
</evidence>